<dbReference type="AlphaFoldDB" id="A0A7R9LZI7"/>
<evidence type="ECO:0000256" key="1">
    <source>
        <dbReference type="SAM" id="MobiDB-lite"/>
    </source>
</evidence>
<evidence type="ECO:0000313" key="3">
    <source>
        <dbReference type="Proteomes" id="UP000759131"/>
    </source>
</evidence>
<organism evidence="2">
    <name type="scientific">Medioppia subpectinata</name>
    <dbReference type="NCBI Taxonomy" id="1979941"/>
    <lineage>
        <taxon>Eukaryota</taxon>
        <taxon>Metazoa</taxon>
        <taxon>Ecdysozoa</taxon>
        <taxon>Arthropoda</taxon>
        <taxon>Chelicerata</taxon>
        <taxon>Arachnida</taxon>
        <taxon>Acari</taxon>
        <taxon>Acariformes</taxon>
        <taxon>Sarcoptiformes</taxon>
        <taxon>Oribatida</taxon>
        <taxon>Brachypylina</taxon>
        <taxon>Oppioidea</taxon>
        <taxon>Oppiidae</taxon>
        <taxon>Medioppia</taxon>
    </lineage>
</organism>
<sequence length="159" mass="17817">MSPMYNTPTIRTGFDSGVWGDGRHIHVAPPTHRNTHINDNQLLRGVPTISARTMSGPYQNVPFPRHMMADPMPTYKQRPYKERQILSVEEGVDEMRFIAPPKMVFKKPRAAPPPPPSPMGGPHVRQPKSKLDTTGSSDSSNEQTFAYTRDRLLGAVEKV</sequence>
<proteinExistence type="predicted"/>
<gene>
    <name evidence="2" type="ORF">OSB1V03_LOCUS23042</name>
</gene>
<dbReference type="EMBL" id="OC908522">
    <property type="protein sequence ID" value="CAD7650811.1"/>
    <property type="molecule type" value="Genomic_DNA"/>
</dbReference>
<dbReference type="Proteomes" id="UP000759131">
    <property type="component" value="Unassembled WGS sequence"/>
</dbReference>
<keyword evidence="3" id="KW-1185">Reference proteome</keyword>
<dbReference type="EMBL" id="CAJPIZ010053947">
    <property type="protein sequence ID" value="CAG2123097.1"/>
    <property type="molecule type" value="Genomic_DNA"/>
</dbReference>
<protein>
    <submittedName>
        <fullName evidence="2">Uncharacterized protein</fullName>
    </submittedName>
</protein>
<evidence type="ECO:0000313" key="2">
    <source>
        <dbReference type="EMBL" id="CAD7650811.1"/>
    </source>
</evidence>
<accession>A0A7R9LZI7</accession>
<feature type="non-terminal residue" evidence="2">
    <location>
        <position position="159"/>
    </location>
</feature>
<feature type="compositionally biased region" description="Polar residues" evidence="1">
    <location>
        <begin position="132"/>
        <end position="146"/>
    </location>
</feature>
<reference evidence="2" key="1">
    <citation type="submission" date="2020-11" db="EMBL/GenBank/DDBJ databases">
        <authorList>
            <person name="Tran Van P."/>
        </authorList>
    </citation>
    <scope>NUCLEOTIDE SEQUENCE</scope>
</reference>
<feature type="compositionally biased region" description="Pro residues" evidence="1">
    <location>
        <begin position="110"/>
        <end position="119"/>
    </location>
</feature>
<feature type="region of interest" description="Disordered" evidence="1">
    <location>
        <begin position="105"/>
        <end position="148"/>
    </location>
</feature>
<name>A0A7R9LZI7_9ACAR</name>